<dbReference type="EMBL" id="JAPEVA010000038">
    <property type="protein sequence ID" value="KAJ4404978.1"/>
    <property type="molecule type" value="Genomic_DNA"/>
</dbReference>
<dbReference type="Proteomes" id="UP001140510">
    <property type="component" value="Unassembled WGS sequence"/>
</dbReference>
<comment type="caution">
    <text evidence="2">The sequence shown here is derived from an EMBL/GenBank/DDBJ whole genome shotgun (WGS) entry which is preliminary data.</text>
</comment>
<evidence type="ECO:0000313" key="2">
    <source>
        <dbReference type="EMBL" id="KAJ4404978.1"/>
    </source>
</evidence>
<protein>
    <submittedName>
        <fullName evidence="2">Uncharacterized protein</fullName>
    </submittedName>
</protein>
<evidence type="ECO:0000256" key="1">
    <source>
        <dbReference type="SAM" id="MobiDB-lite"/>
    </source>
</evidence>
<feature type="region of interest" description="Disordered" evidence="1">
    <location>
        <begin position="1"/>
        <end position="22"/>
    </location>
</feature>
<gene>
    <name evidence="2" type="ORF">N0V91_005521</name>
</gene>
<proteinExistence type="predicted"/>
<dbReference type="AlphaFoldDB" id="A0A9W9D7A9"/>
<reference evidence="2" key="1">
    <citation type="submission" date="2022-10" db="EMBL/GenBank/DDBJ databases">
        <title>Tapping the CABI collections for fungal endophytes: first genome assemblies for Collariella, Neodidymelliopsis, Ascochyta clinopodiicola, Didymella pomorum, Didymosphaeria variabile, Neocosmospora piperis and Neocucurbitaria cava.</title>
        <authorList>
            <person name="Hill R."/>
        </authorList>
    </citation>
    <scope>NUCLEOTIDE SEQUENCE</scope>
    <source>
        <strain evidence="2">IMI 355091</strain>
    </source>
</reference>
<accession>A0A9W9D7A9</accession>
<organism evidence="2 3">
    <name type="scientific">Didymella pomorum</name>
    <dbReference type="NCBI Taxonomy" id="749634"/>
    <lineage>
        <taxon>Eukaryota</taxon>
        <taxon>Fungi</taxon>
        <taxon>Dikarya</taxon>
        <taxon>Ascomycota</taxon>
        <taxon>Pezizomycotina</taxon>
        <taxon>Dothideomycetes</taxon>
        <taxon>Pleosporomycetidae</taxon>
        <taxon>Pleosporales</taxon>
        <taxon>Pleosporineae</taxon>
        <taxon>Didymellaceae</taxon>
        <taxon>Didymella</taxon>
    </lineage>
</organism>
<name>A0A9W9D7A9_9PLEO</name>
<dbReference type="OrthoDB" id="5169850at2759"/>
<evidence type="ECO:0000313" key="3">
    <source>
        <dbReference type="Proteomes" id="UP001140510"/>
    </source>
</evidence>
<feature type="compositionally biased region" description="Low complexity" evidence="1">
    <location>
        <begin position="1"/>
        <end position="21"/>
    </location>
</feature>
<keyword evidence="3" id="KW-1185">Reference proteome</keyword>
<dbReference type="Gene3D" id="3.40.630.30">
    <property type="match status" value="1"/>
</dbReference>
<sequence>MSKTKLTNTKTPNPSNPSSLKPRYEIRQLKPKHIEWAAAIVSHSNSFCSTVWPYLYPENDGKKAIQLAIDADYLVRHQIDSGLSYGVFDTEYVFKREESKPTDGKLYWDLSEPSVMKEQGLRGEAERLLEQMDFPLVSVALSYDAHNALDMSKMEPLMEALPHFGLAYHNLEDGDSRDPETWKAKGPNEVLFRNATSTRQDYEGEGIMAALARWLMREAALKGYRGIQIEALADAVIHVWATAEPPFKGAMVSEFHTDTWKDEEGKLGFAPAHQRIAKVQNGQYDHDAVIDTSTVTHIERTYLNT</sequence>